<dbReference type="SUPFAM" id="SSF48173">
    <property type="entry name" value="Cryptochrome/photolyase FAD-binding domain"/>
    <property type="match status" value="1"/>
</dbReference>
<dbReference type="InterPro" id="IPR014729">
    <property type="entry name" value="Rossmann-like_a/b/a_fold"/>
</dbReference>
<dbReference type="Gene3D" id="1.10.579.10">
    <property type="entry name" value="DNA Cyclobutane Dipyrimidine Photolyase, subunit A, domain 3"/>
    <property type="match status" value="1"/>
</dbReference>
<organism evidence="1 2">
    <name type="scientific">Tritonibacter scottomollicae</name>
    <name type="common">Epibacterium scottomollicae</name>
    <dbReference type="NCBI Taxonomy" id="483013"/>
    <lineage>
        <taxon>Bacteria</taxon>
        <taxon>Pseudomonadati</taxon>
        <taxon>Pseudomonadota</taxon>
        <taxon>Alphaproteobacteria</taxon>
        <taxon>Rhodobacterales</taxon>
        <taxon>Paracoccaceae</taxon>
        <taxon>Tritonibacter</taxon>
    </lineage>
</organism>
<dbReference type="EMBL" id="CP136704">
    <property type="protein sequence ID" value="WOI33264.1"/>
    <property type="molecule type" value="Genomic_DNA"/>
</dbReference>
<dbReference type="PANTHER" id="PTHR38657">
    <property type="entry name" value="SLR1343 PROTEIN"/>
    <property type="match status" value="1"/>
</dbReference>
<dbReference type="Gene3D" id="1.10.10.1710">
    <property type="entry name" value="Deoxyribodipyrimidine photolyase-related"/>
    <property type="match status" value="1"/>
</dbReference>
<reference evidence="1 2" key="1">
    <citation type="submission" date="2023-10" db="EMBL/GenBank/DDBJ databases">
        <title>Eight complete genome sequences of bacteria isolated from laboratory stock of Giant Kelp gametophytes.</title>
        <authorList>
            <person name="Tolentino B."/>
            <person name="Nuzhdin S."/>
        </authorList>
    </citation>
    <scope>NUCLEOTIDE SEQUENCE [LARGE SCALE GENOMIC DNA]</scope>
    <source>
        <strain evidence="1 2">LC.270.F.C4</strain>
    </source>
</reference>
<evidence type="ECO:0000313" key="1">
    <source>
        <dbReference type="EMBL" id="WOI33264.1"/>
    </source>
</evidence>
<dbReference type="Gene3D" id="1.25.40.80">
    <property type="match status" value="1"/>
</dbReference>
<protein>
    <submittedName>
        <fullName evidence="1">Cryptochrome/photolyase family protein</fullName>
    </submittedName>
</protein>
<dbReference type="CDD" id="cd01983">
    <property type="entry name" value="SIMIBI"/>
    <property type="match status" value="1"/>
</dbReference>
<dbReference type="RefSeq" id="WP_317385457.1">
    <property type="nucleotide sequence ID" value="NZ_CP136704.1"/>
</dbReference>
<gene>
    <name evidence="1" type="ORF">R1T40_20480</name>
</gene>
<accession>A0ABZ0HGZ6</accession>
<dbReference type="PANTHER" id="PTHR38657:SF1">
    <property type="entry name" value="SLR1343 PROTEIN"/>
    <property type="match status" value="1"/>
</dbReference>
<evidence type="ECO:0000313" key="2">
    <source>
        <dbReference type="Proteomes" id="UP001302666"/>
    </source>
</evidence>
<sequence>MTRLVLVLGDQLSDDLSALRAADPARDVVVMAEVSDEGTYVSHHPKKIALVLAAMRKFAAHLEAEGWRVAYTRLDDKDNAGSIVGELLRRAEEFGAGEVLATTPGEWRLIRALKYAPLKVHLHADERFFATRKDFADWAEGRKQLRMEYFYRLMRKKTGLLMEGTSPVGGQWNFDQDNRKAPPKKIEHEGPLWFEPGDEVVEVLDLVEERFGTHFGDLRPFGFATTRAEALTALEHFIEHALPQFGDFQDAMMTDERWLYHSILSPYLNIGLLSPSEVCAAAEAAYHRGDAPVNAVEGFIRQILGWREFVRGIYLLEGEDYTSRNALGHARRLPPLFWGASTDMHCLSQVVAQTKEEAYAHHIQRLMVTGNFALLAGLDPAEVHEWYLAVYADAFEWVEAPNTIGMSQFADGGVVGSKPYVSSGAYIDRMSNYCSSCAYKVKQKTGEGACPFNLLYWHFLDRHRDRFESIPRMGNMYRTWDRMDDDKRATIIKDADAFLAKLDAGDSV</sequence>
<name>A0ABZ0HGZ6_TRISK</name>
<dbReference type="Proteomes" id="UP001302666">
    <property type="component" value="Chromosome"/>
</dbReference>
<dbReference type="InterPro" id="IPR052551">
    <property type="entry name" value="UV-DNA_repair_photolyase"/>
</dbReference>
<dbReference type="InterPro" id="IPR007357">
    <property type="entry name" value="PhrB-like"/>
</dbReference>
<dbReference type="Gene3D" id="3.40.50.620">
    <property type="entry name" value="HUPs"/>
    <property type="match status" value="1"/>
</dbReference>
<dbReference type="Pfam" id="PF04244">
    <property type="entry name" value="DPRP"/>
    <property type="match status" value="1"/>
</dbReference>
<keyword evidence="2" id="KW-1185">Reference proteome</keyword>
<dbReference type="InterPro" id="IPR036134">
    <property type="entry name" value="Crypto/Photolyase_FAD-like_sf"/>
</dbReference>
<proteinExistence type="predicted"/>